<evidence type="ECO:0000259" key="10">
    <source>
        <dbReference type="PROSITE" id="PS50110"/>
    </source>
</evidence>
<dbReference type="NCBIfam" id="NF001965">
    <property type="entry name" value="PRK00742.1"/>
    <property type="match status" value="1"/>
</dbReference>
<accession>A0A323UPB1</accession>
<dbReference type="HAMAP" id="MF_00099">
    <property type="entry name" value="CheB_chemtxs"/>
    <property type="match status" value="1"/>
</dbReference>
<dbReference type="InterPro" id="IPR008248">
    <property type="entry name" value="CheB-like"/>
</dbReference>
<dbReference type="GO" id="GO:0008984">
    <property type="term" value="F:protein-glutamate methylesterase activity"/>
    <property type="evidence" value="ECO:0007669"/>
    <property type="project" value="UniProtKB-UniRule"/>
</dbReference>
<dbReference type="OrthoDB" id="9793421at2"/>
<comment type="similarity">
    <text evidence="6">Belongs to the CheB family.</text>
</comment>
<feature type="domain" description="Response regulatory" evidence="10">
    <location>
        <begin position="8"/>
        <end position="125"/>
    </location>
</feature>
<feature type="region of interest" description="Disordered" evidence="9">
    <location>
        <begin position="138"/>
        <end position="160"/>
    </location>
</feature>
<dbReference type="AlphaFoldDB" id="A0A323UPB1"/>
<evidence type="ECO:0000256" key="1">
    <source>
        <dbReference type="ARBA" id="ARBA00022490"/>
    </source>
</evidence>
<evidence type="ECO:0000313" key="13">
    <source>
        <dbReference type="Proteomes" id="UP000248259"/>
    </source>
</evidence>
<dbReference type="Gene3D" id="3.40.50.2300">
    <property type="match status" value="1"/>
</dbReference>
<keyword evidence="13" id="KW-1185">Reference proteome</keyword>
<dbReference type="Pfam" id="PF00072">
    <property type="entry name" value="Response_reg"/>
    <property type="match status" value="1"/>
</dbReference>
<evidence type="ECO:0000256" key="7">
    <source>
        <dbReference type="PROSITE-ProRule" id="PRU00050"/>
    </source>
</evidence>
<sequence length="360" mass="37914">MPSPARVRVLVVDDSALIRSLLRSIIDAAPDMTCVGVAPDPIVAREMIRNLNPDVLTLDVEMPKMDGLDFLEKLMRLRPMPVVMVSGHTAKGSEVSLRALELGAVEIVTKPRLDLTAGLEGAAEEIRDKIRAASMARIRPRQASTLPPASTPTPPTTTSTRAVAADRLIAIGASTGGTEAIKAVLMAMPASAPGVVITQHMPERFTKSFAERLDRVSALTVTEAVHGERILSGHAYIAPGHSHLRIARSGGAYVADLSTEPPVNRHRPSVDVLFNSVAAVAGKQAVGALLTGMGKDGALGLLAMRKAGAFTIAQNEATCVVYGMPREAVLVGGAAEELALERIAPRLIETSRMTSPGGSR</sequence>
<evidence type="ECO:0000256" key="8">
    <source>
        <dbReference type="PROSITE-ProRule" id="PRU00169"/>
    </source>
</evidence>
<dbReference type="PANTHER" id="PTHR42872">
    <property type="entry name" value="PROTEIN-GLUTAMATE METHYLESTERASE/PROTEIN-GLUTAMINE GLUTAMINASE"/>
    <property type="match status" value="1"/>
</dbReference>
<keyword evidence="1 6" id="KW-0963">Cytoplasm</keyword>
<evidence type="ECO:0000256" key="9">
    <source>
        <dbReference type="SAM" id="MobiDB-lite"/>
    </source>
</evidence>
<dbReference type="Pfam" id="PF01339">
    <property type="entry name" value="CheB_methylest"/>
    <property type="match status" value="1"/>
</dbReference>
<reference evidence="12 13" key="1">
    <citation type="submission" date="2018-06" db="EMBL/GenBank/DDBJ databases">
        <title>Azoarcus communis strain SWub3 genome.</title>
        <authorList>
            <person name="Zorraquino Salvo V."/>
            <person name="Toubiana D."/>
            <person name="Blumwald E."/>
        </authorList>
    </citation>
    <scope>NUCLEOTIDE SEQUENCE [LARGE SCALE GENOMIC DNA]</scope>
    <source>
        <strain evidence="12 13">SWub3</strain>
    </source>
</reference>
<proteinExistence type="inferred from homology"/>
<evidence type="ECO:0000256" key="2">
    <source>
        <dbReference type="ARBA" id="ARBA00022500"/>
    </source>
</evidence>
<evidence type="ECO:0000256" key="4">
    <source>
        <dbReference type="ARBA" id="ARBA00022801"/>
    </source>
</evidence>
<keyword evidence="4 6" id="KW-0378">Hydrolase</keyword>
<evidence type="ECO:0000313" key="12">
    <source>
        <dbReference type="EMBL" id="PZA14505.1"/>
    </source>
</evidence>
<dbReference type="SUPFAM" id="SSF52738">
    <property type="entry name" value="Methylesterase CheB, C-terminal domain"/>
    <property type="match status" value="1"/>
</dbReference>
<dbReference type="FunFam" id="3.40.50.2300:FF:000060">
    <property type="entry name" value="Protein-glutamate methylesterase/protein-glutamine glutaminase"/>
    <property type="match status" value="1"/>
</dbReference>
<feature type="active site" evidence="6 7">
    <location>
        <position position="200"/>
    </location>
</feature>
<feature type="active site" evidence="6 7">
    <location>
        <position position="174"/>
    </location>
</feature>
<name>A0A323UPB1_9RHOO</name>
<comment type="catalytic activity">
    <reaction evidence="5 6">
        <text>[protein]-L-glutamate 5-O-methyl ester + H2O = L-glutamyl-[protein] + methanol + H(+)</text>
        <dbReference type="Rhea" id="RHEA:23236"/>
        <dbReference type="Rhea" id="RHEA-COMP:10208"/>
        <dbReference type="Rhea" id="RHEA-COMP:10311"/>
        <dbReference type="ChEBI" id="CHEBI:15377"/>
        <dbReference type="ChEBI" id="CHEBI:15378"/>
        <dbReference type="ChEBI" id="CHEBI:17790"/>
        <dbReference type="ChEBI" id="CHEBI:29973"/>
        <dbReference type="ChEBI" id="CHEBI:82795"/>
        <dbReference type="EC" id="3.1.1.61"/>
    </reaction>
</comment>
<dbReference type="InterPro" id="IPR000673">
    <property type="entry name" value="Sig_transdc_resp-reg_Me-estase"/>
</dbReference>
<evidence type="ECO:0000256" key="6">
    <source>
        <dbReference type="HAMAP-Rule" id="MF_00099"/>
    </source>
</evidence>
<evidence type="ECO:0000259" key="11">
    <source>
        <dbReference type="PROSITE" id="PS50122"/>
    </source>
</evidence>
<feature type="active site" evidence="6 7">
    <location>
        <position position="296"/>
    </location>
</feature>
<dbReference type="InterPro" id="IPR001789">
    <property type="entry name" value="Sig_transdc_resp-reg_receiver"/>
</dbReference>
<keyword evidence="2 6" id="KW-0145">Chemotaxis</keyword>
<feature type="domain" description="CheB-type methylesterase" evidence="11">
    <location>
        <begin position="162"/>
        <end position="354"/>
    </location>
</feature>
<protein>
    <recommendedName>
        <fullName evidence="6">Protein-glutamate methylesterase/protein-glutamine glutaminase</fullName>
        <ecNumber evidence="6">3.1.1.61</ecNumber>
        <ecNumber evidence="6">3.5.1.44</ecNumber>
    </recommendedName>
</protein>
<dbReference type="GO" id="GO:0005737">
    <property type="term" value="C:cytoplasm"/>
    <property type="evidence" value="ECO:0007669"/>
    <property type="project" value="UniProtKB-SubCell"/>
</dbReference>
<gene>
    <name evidence="6" type="primary">cheB</name>
    <name evidence="12" type="ORF">DNK49_21460</name>
</gene>
<dbReference type="CDD" id="cd16432">
    <property type="entry name" value="CheB_Rec"/>
    <property type="match status" value="1"/>
</dbReference>
<keyword evidence="3 6" id="KW-0597">Phosphoprotein</keyword>
<dbReference type="PROSITE" id="PS50122">
    <property type="entry name" value="CHEB"/>
    <property type="match status" value="1"/>
</dbReference>
<dbReference type="GO" id="GO:0050568">
    <property type="term" value="F:protein-glutamine glutaminase activity"/>
    <property type="evidence" value="ECO:0007669"/>
    <property type="project" value="UniProtKB-UniRule"/>
</dbReference>
<dbReference type="RefSeq" id="WP_110529749.1">
    <property type="nucleotide sequence ID" value="NZ_QKOE01000029.1"/>
</dbReference>
<dbReference type="InterPro" id="IPR035909">
    <property type="entry name" value="CheB_C"/>
</dbReference>
<dbReference type="SUPFAM" id="SSF52172">
    <property type="entry name" value="CheY-like"/>
    <property type="match status" value="1"/>
</dbReference>
<dbReference type="Proteomes" id="UP000248259">
    <property type="component" value="Unassembled WGS sequence"/>
</dbReference>
<dbReference type="PIRSF" id="PIRSF000876">
    <property type="entry name" value="RR_chemtxs_CheB"/>
    <property type="match status" value="1"/>
</dbReference>
<dbReference type="NCBIfam" id="NF009206">
    <property type="entry name" value="PRK12555.1"/>
    <property type="match status" value="1"/>
</dbReference>
<dbReference type="PROSITE" id="PS50110">
    <property type="entry name" value="RESPONSE_REGULATORY"/>
    <property type="match status" value="1"/>
</dbReference>
<dbReference type="GO" id="GO:0000156">
    <property type="term" value="F:phosphorelay response regulator activity"/>
    <property type="evidence" value="ECO:0007669"/>
    <property type="project" value="InterPro"/>
</dbReference>
<dbReference type="InterPro" id="IPR011006">
    <property type="entry name" value="CheY-like_superfamily"/>
</dbReference>
<evidence type="ECO:0000256" key="5">
    <source>
        <dbReference type="ARBA" id="ARBA00048267"/>
    </source>
</evidence>
<feature type="modified residue" description="4-aspartylphosphate" evidence="6 8">
    <location>
        <position position="59"/>
    </location>
</feature>
<dbReference type="GO" id="GO:0006935">
    <property type="term" value="P:chemotaxis"/>
    <property type="evidence" value="ECO:0007669"/>
    <property type="project" value="UniProtKB-UniRule"/>
</dbReference>
<dbReference type="EC" id="3.1.1.61" evidence="6"/>
<comment type="domain">
    <text evidence="6">Contains a C-terminal catalytic domain, and an N-terminal region which modulates catalytic activity.</text>
</comment>
<comment type="PTM">
    <text evidence="6">Phosphorylated by CheA. Phosphorylation of the N-terminal regulatory domain activates the methylesterase activity.</text>
</comment>
<dbReference type="EC" id="3.5.1.44" evidence="6"/>
<comment type="subcellular location">
    <subcellularLocation>
        <location evidence="6">Cytoplasm</location>
    </subcellularLocation>
</comment>
<organism evidence="12 13">
    <name type="scientific">Parazoarcus communis SWub3 = DSM 12120</name>
    <dbReference type="NCBI Taxonomy" id="1121029"/>
    <lineage>
        <taxon>Bacteria</taxon>
        <taxon>Pseudomonadati</taxon>
        <taxon>Pseudomonadota</taxon>
        <taxon>Betaproteobacteria</taxon>
        <taxon>Rhodocyclales</taxon>
        <taxon>Zoogloeaceae</taxon>
        <taxon>Parazoarcus</taxon>
    </lineage>
</organism>
<comment type="function">
    <text evidence="6">Involved in chemotaxis. Part of a chemotaxis signal transduction system that modulates chemotaxis in response to various stimuli. Catalyzes the demethylation of specific methylglutamate residues introduced into the chemoreceptors (methyl-accepting chemotaxis proteins or MCP) by CheR. Also mediates the irreversible deamidation of specific glutamine residues to glutamic acid.</text>
</comment>
<comment type="catalytic activity">
    <reaction evidence="6">
        <text>L-glutaminyl-[protein] + H2O = L-glutamyl-[protein] + NH4(+)</text>
        <dbReference type="Rhea" id="RHEA:16441"/>
        <dbReference type="Rhea" id="RHEA-COMP:10207"/>
        <dbReference type="Rhea" id="RHEA-COMP:10208"/>
        <dbReference type="ChEBI" id="CHEBI:15377"/>
        <dbReference type="ChEBI" id="CHEBI:28938"/>
        <dbReference type="ChEBI" id="CHEBI:29973"/>
        <dbReference type="ChEBI" id="CHEBI:30011"/>
        <dbReference type="EC" id="3.5.1.44"/>
    </reaction>
</comment>
<dbReference type="CDD" id="cd17541">
    <property type="entry name" value="REC_CheB-like"/>
    <property type="match status" value="1"/>
</dbReference>
<comment type="caution">
    <text evidence="12">The sequence shown here is derived from an EMBL/GenBank/DDBJ whole genome shotgun (WGS) entry which is preliminary data.</text>
</comment>
<dbReference type="SMART" id="SM00448">
    <property type="entry name" value="REC"/>
    <property type="match status" value="1"/>
</dbReference>
<dbReference type="PANTHER" id="PTHR42872:SF6">
    <property type="entry name" value="PROTEIN-GLUTAMATE METHYLESTERASE_PROTEIN-GLUTAMINE GLUTAMINASE"/>
    <property type="match status" value="1"/>
</dbReference>
<dbReference type="Gene3D" id="3.40.50.180">
    <property type="entry name" value="Methylesterase CheB, C-terminal domain"/>
    <property type="match status" value="1"/>
</dbReference>
<evidence type="ECO:0000256" key="3">
    <source>
        <dbReference type="ARBA" id="ARBA00022553"/>
    </source>
</evidence>
<dbReference type="EMBL" id="QKOE01000029">
    <property type="protein sequence ID" value="PZA14505.1"/>
    <property type="molecule type" value="Genomic_DNA"/>
</dbReference>